<gene>
    <name evidence="3" type="primary">tppp</name>
    <name evidence="2" type="synonym">LOC100150882</name>
</gene>
<keyword evidence="1" id="KW-1185">Reference proteome</keyword>
<dbReference type="eggNOG" id="ENOG502S518">
    <property type="taxonomic scope" value="Eukaryota"/>
</dbReference>
<dbReference type="Proteomes" id="UP000000437">
    <property type="component" value="Chromosome 22"/>
</dbReference>
<dbReference type="OrthoDB" id="8913316at2759"/>
<name>A0ACD6B783_DANRE</name>
<proteinExistence type="predicted"/>
<protein>
    <submittedName>
        <fullName evidence="2">Uncharacterized protein</fullName>
    </submittedName>
</protein>
<dbReference type="AGR" id="ZFIN:ZDB-GENE-101115-2"/>
<dbReference type="ZFIN" id="ZDB-GENE-101115-2">
    <property type="gene designation" value="tppp"/>
</dbReference>
<dbReference type="PANTHER" id="PTHR34261:SF1">
    <property type="entry name" value="TUBULIN POLYMERIZATION-PROMOTING PROTEIN"/>
    <property type="match status" value="1"/>
</dbReference>
<dbReference type="Bgee" id="ENSDARG00000104399">
    <property type="expression patterns" value="Expressed in spleen and 18 other cell types or tissues"/>
</dbReference>
<accession>A0ACD6B783</accession>
<evidence type="ECO:0000313" key="1">
    <source>
        <dbReference type="Proteomes" id="UP000000437"/>
    </source>
</evidence>
<dbReference type="PaxDb" id="7955-ENSDARP00000094665"/>
<dbReference type="PANTHER" id="PTHR34261">
    <property type="entry name" value="APC REGULATOR OF WNT-SIGNALING PATHWAY-RELATED"/>
    <property type="match status" value="1"/>
</dbReference>
<dbReference type="GeneTree" id="ENSGT00390000018035"/>
<dbReference type="RefSeq" id="XP_001923157.2">
    <property type="nucleotide sequence ID" value="XM_001923122.8"/>
</dbReference>
<dbReference type="InterPro" id="IPR053358">
    <property type="entry name" value="Diff-assoc_signaling"/>
</dbReference>
<reference evidence="2" key="1">
    <citation type="submission" date="2025-08" db="UniProtKB">
        <authorList>
            <consortium name="RefSeq"/>
        </authorList>
    </citation>
    <scope>IDENTIFICATION</scope>
    <source>
        <strain evidence="2">Tuebingen</strain>
        <tissue evidence="2">Fibroblasts and whole tissue</tissue>
    </source>
</reference>
<dbReference type="KEGG" id="dre:100150882"/>
<evidence type="ECO:0000313" key="2">
    <source>
        <dbReference type="RefSeq" id="XP_001923157.2"/>
    </source>
</evidence>
<evidence type="ECO:0000313" key="3">
    <source>
        <dbReference type="ZFIN" id="ZDB-GENE-101115-2"/>
    </source>
</evidence>
<organism evidence="1 2">
    <name type="scientific">Danio rerio</name>
    <name type="common">Zebrafish</name>
    <name type="synonym">Brachydanio rerio</name>
    <dbReference type="NCBI Taxonomy" id="7955"/>
    <lineage>
        <taxon>Eukaryota</taxon>
        <taxon>Metazoa</taxon>
        <taxon>Chordata</taxon>
        <taxon>Craniata</taxon>
        <taxon>Vertebrata</taxon>
        <taxon>Euteleostomi</taxon>
        <taxon>Actinopterygii</taxon>
        <taxon>Neopterygii</taxon>
        <taxon>Teleostei</taxon>
        <taxon>Ostariophysi</taxon>
        <taxon>Cypriniformes</taxon>
        <taxon>Danionidae</taxon>
        <taxon>Danioninae</taxon>
        <taxon>Danio</taxon>
    </lineage>
</organism>
<dbReference type="OMA" id="LCASECK"/>
<sequence>MERLRVSLFLLLLFCSPCLSEGKTFFTHLGTLCAEDCKPDGGEYKCKSTDEDGKNQSMYCSPQENVDFRGRQCQADSKCAKYGEDYCWCRINTFNWGYCGLVKEDQTLGDAGEDHHNTSPHRNRRAEVVIDSIDDTAKCIKTTFLAERAQNHIADGRQWRYEARNIISRWRNAELVSQTRSNLITTENLRIDMQGMVHRHNLRYHNLQIQVNVPRGGNMPSTTLSQVFVPENIDIPDRYVRRAFQESMNGRARIFIDVSHIPRNRNRNSWNCLSFSSELK</sequence>